<feature type="transmembrane region" description="Helical" evidence="8">
    <location>
        <begin position="285"/>
        <end position="311"/>
    </location>
</feature>
<dbReference type="AlphaFoldDB" id="A0A975T336"/>
<dbReference type="Proteomes" id="UP000683575">
    <property type="component" value="Chromosome"/>
</dbReference>
<feature type="transmembrane region" description="Helical" evidence="8">
    <location>
        <begin position="195"/>
        <end position="221"/>
    </location>
</feature>
<gene>
    <name evidence="10" type="ORF">KRR39_20585</name>
</gene>
<name>A0A975T336_9ACTN</name>
<feature type="transmembrane region" description="Helical" evidence="8">
    <location>
        <begin position="318"/>
        <end position="342"/>
    </location>
</feature>
<dbReference type="KEGG" id="nps:KRR39_20585"/>
<dbReference type="Pfam" id="PF07690">
    <property type="entry name" value="MFS_1"/>
    <property type="match status" value="1"/>
</dbReference>
<dbReference type="PANTHER" id="PTHR23517:SF2">
    <property type="entry name" value="MULTIDRUG RESISTANCE PROTEIN MDTH"/>
    <property type="match status" value="1"/>
</dbReference>
<accession>A0A975T336</accession>
<keyword evidence="6 8" id="KW-0472">Membrane</keyword>
<dbReference type="GO" id="GO:0022857">
    <property type="term" value="F:transmembrane transporter activity"/>
    <property type="evidence" value="ECO:0007669"/>
    <property type="project" value="InterPro"/>
</dbReference>
<evidence type="ECO:0000256" key="4">
    <source>
        <dbReference type="ARBA" id="ARBA00022692"/>
    </source>
</evidence>
<dbReference type="GO" id="GO:0005886">
    <property type="term" value="C:plasma membrane"/>
    <property type="evidence" value="ECO:0007669"/>
    <property type="project" value="UniProtKB-SubCell"/>
</dbReference>
<keyword evidence="11" id="KW-1185">Reference proteome</keyword>
<evidence type="ECO:0000313" key="10">
    <source>
        <dbReference type="EMBL" id="QWZ10709.1"/>
    </source>
</evidence>
<sequence>MHVLVAARAVNRLGAFTLPFLAVTLVRELDATVAQAGYLLAAFGLATLPSRLLGGHLADRIGGRATIVAGLVGTAAAQLLVAAAPGLWVAGVAVVLLGLAFEVYEPPSQALVADVTTEDQRPAAYSLMAGAMAAAGMAAGLLALALAGVGLRWLFVVDAATCLACAVLVGMTIPAGPPVVAARPRASAAWRDRRLLVMLGAGTGFALVYLQITIALPLTLVARELPVAGTGLLLTVSATTIVLAQPLLRPRLLGRLDDFAAMTGGYVLLSVGLFATGYARSLPAFAAAAVLWSLGDLVLLGRAYSVVAALVPAGRRGGYLAAYGTSWGFAAVVAPAVGTGLLTYGGPALLWSSLALLCLLLAAAQPVVRRVVSGGTPPATAGRPAPRPAPPPGRRRRAAPSTRGSG</sequence>
<keyword evidence="2" id="KW-0813">Transport</keyword>
<evidence type="ECO:0000256" key="3">
    <source>
        <dbReference type="ARBA" id="ARBA00022475"/>
    </source>
</evidence>
<feature type="transmembrane region" description="Helical" evidence="8">
    <location>
        <begin position="125"/>
        <end position="147"/>
    </location>
</feature>
<feature type="region of interest" description="Disordered" evidence="7">
    <location>
        <begin position="374"/>
        <end position="406"/>
    </location>
</feature>
<comment type="subcellular location">
    <subcellularLocation>
        <location evidence="1">Cell membrane</location>
        <topology evidence="1">Multi-pass membrane protein</topology>
    </subcellularLocation>
</comment>
<feature type="transmembrane region" description="Helical" evidence="8">
    <location>
        <begin position="153"/>
        <end position="174"/>
    </location>
</feature>
<dbReference type="InterPro" id="IPR020846">
    <property type="entry name" value="MFS_dom"/>
</dbReference>
<evidence type="ECO:0000256" key="7">
    <source>
        <dbReference type="SAM" id="MobiDB-lite"/>
    </source>
</evidence>
<evidence type="ECO:0000256" key="1">
    <source>
        <dbReference type="ARBA" id="ARBA00004651"/>
    </source>
</evidence>
<proteinExistence type="predicted"/>
<evidence type="ECO:0000256" key="8">
    <source>
        <dbReference type="SAM" id="Phobius"/>
    </source>
</evidence>
<dbReference type="InterPro" id="IPR050171">
    <property type="entry name" value="MFS_Transporters"/>
</dbReference>
<evidence type="ECO:0000256" key="2">
    <source>
        <dbReference type="ARBA" id="ARBA00022448"/>
    </source>
</evidence>
<evidence type="ECO:0000256" key="6">
    <source>
        <dbReference type="ARBA" id="ARBA00023136"/>
    </source>
</evidence>
<keyword evidence="3" id="KW-1003">Cell membrane</keyword>
<feature type="transmembrane region" description="Helical" evidence="8">
    <location>
        <begin position="31"/>
        <end position="49"/>
    </location>
</feature>
<keyword evidence="4 8" id="KW-0812">Transmembrane</keyword>
<protein>
    <submittedName>
        <fullName evidence="10">MFS transporter</fullName>
    </submittedName>
</protein>
<feature type="transmembrane region" description="Helical" evidence="8">
    <location>
        <begin position="348"/>
        <end position="368"/>
    </location>
</feature>
<evidence type="ECO:0000259" key="9">
    <source>
        <dbReference type="PROSITE" id="PS50850"/>
    </source>
</evidence>
<feature type="transmembrane region" description="Helical" evidence="8">
    <location>
        <begin position="227"/>
        <end position="247"/>
    </location>
</feature>
<feature type="transmembrane region" description="Helical" evidence="8">
    <location>
        <begin position="259"/>
        <end position="279"/>
    </location>
</feature>
<reference evidence="10" key="1">
    <citation type="submission" date="2021-06" db="EMBL/GenBank/DDBJ databases">
        <title>Complete genome sequence of Nocardioides sp. G188.</title>
        <authorList>
            <person name="Im W.-T."/>
        </authorList>
    </citation>
    <scope>NUCLEOTIDE SEQUENCE</scope>
    <source>
        <strain evidence="10">G188</strain>
    </source>
</reference>
<evidence type="ECO:0000313" key="11">
    <source>
        <dbReference type="Proteomes" id="UP000683575"/>
    </source>
</evidence>
<dbReference type="InterPro" id="IPR011701">
    <property type="entry name" value="MFS"/>
</dbReference>
<dbReference type="EMBL" id="CP077062">
    <property type="protein sequence ID" value="QWZ10709.1"/>
    <property type="molecule type" value="Genomic_DNA"/>
</dbReference>
<dbReference type="PROSITE" id="PS50850">
    <property type="entry name" value="MFS"/>
    <property type="match status" value="1"/>
</dbReference>
<feature type="transmembrane region" description="Helical" evidence="8">
    <location>
        <begin position="87"/>
        <end position="104"/>
    </location>
</feature>
<evidence type="ECO:0000256" key="5">
    <source>
        <dbReference type="ARBA" id="ARBA00022989"/>
    </source>
</evidence>
<feature type="compositionally biased region" description="Low complexity" evidence="7">
    <location>
        <begin position="374"/>
        <end position="384"/>
    </location>
</feature>
<organism evidence="10 11">
    <name type="scientific">Nocardioides panacis</name>
    <dbReference type="NCBI Taxonomy" id="2849501"/>
    <lineage>
        <taxon>Bacteria</taxon>
        <taxon>Bacillati</taxon>
        <taxon>Actinomycetota</taxon>
        <taxon>Actinomycetes</taxon>
        <taxon>Propionibacteriales</taxon>
        <taxon>Nocardioidaceae</taxon>
        <taxon>Nocardioides</taxon>
    </lineage>
</organism>
<keyword evidence="5 8" id="KW-1133">Transmembrane helix</keyword>
<feature type="domain" description="Major facilitator superfamily (MFS) profile" evidence="9">
    <location>
        <begin position="1"/>
        <end position="370"/>
    </location>
</feature>
<dbReference type="PANTHER" id="PTHR23517">
    <property type="entry name" value="RESISTANCE PROTEIN MDTM, PUTATIVE-RELATED-RELATED"/>
    <property type="match status" value="1"/>
</dbReference>